<organism evidence="3 4">
    <name type="scientific">Kitasatospora cinereorecta</name>
    <dbReference type="NCBI Taxonomy" id="285560"/>
    <lineage>
        <taxon>Bacteria</taxon>
        <taxon>Bacillati</taxon>
        <taxon>Actinomycetota</taxon>
        <taxon>Actinomycetes</taxon>
        <taxon>Kitasatosporales</taxon>
        <taxon>Streptomycetaceae</taxon>
        <taxon>Kitasatospora</taxon>
    </lineage>
</organism>
<feature type="region of interest" description="Disordered" evidence="1">
    <location>
        <begin position="64"/>
        <end position="109"/>
    </location>
</feature>
<dbReference type="GO" id="GO:0005524">
    <property type="term" value="F:ATP binding"/>
    <property type="evidence" value="ECO:0007669"/>
    <property type="project" value="UniProtKB-KW"/>
</dbReference>
<dbReference type="PANTHER" id="PTHR47691">
    <property type="entry name" value="REGULATOR-RELATED"/>
    <property type="match status" value="1"/>
</dbReference>
<reference evidence="4" key="1">
    <citation type="journal article" date="2019" name="Int. J. Syst. Evol. Microbiol.">
        <title>The Global Catalogue of Microorganisms (GCM) 10K type strain sequencing project: providing services to taxonomists for standard genome sequencing and annotation.</title>
        <authorList>
            <consortium name="The Broad Institute Genomics Platform"/>
            <consortium name="The Broad Institute Genome Sequencing Center for Infectious Disease"/>
            <person name="Wu L."/>
            <person name="Ma J."/>
        </authorList>
    </citation>
    <scope>NUCLEOTIDE SEQUENCE [LARGE SCALE GENOMIC DNA]</scope>
    <source>
        <strain evidence="4">CGMCC 4.1622</strain>
    </source>
</reference>
<dbReference type="InterPro" id="IPR019734">
    <property type="entry name" value="TPR_rpt"/>
</dbReference>
<proteinExistence type="predicted"/>
<dbReference type="InterPro" id="IPR002182">
    <property type="entry name" value="NB-ARC"/>
</dbReference>
<dbReference type="SUPFAM" id="SSF52540">
    <property type="entry name" value="P-loop containing nucleoside triphosphate hydrolases"/>
    <property type="match status" value="1"/>
</dbReference>
<feature type="compositionally biased region" description="Basic and acidic residues" evidence="1">
    <location>
        <begin position="66"/>
        <end position="83"/>
    </location>
</feature>
<dbReference type="PRINTS" id="PR00364">
    <property type="entry name" value="DISEASERSIST"/>
</dbReference>
<evidence type="ECO:0000313" key="3">
    <source>
        <dbReference type="EMBL" id="MFC5642393.1"/>
    </source>
</evidence>
<protein>
    <submittedName>
        <fullName evidence="3">ATP-binding protein</fullName>
    </submittedName>
</protein>
<dbReference type="EMBL" id="JBHSOC010000019">
    <property type="protein sequence ID" value="MFC5642393.1"/>
    <property type="molecule type" value="Genomic_DNA"/>
</dbReference>
<sequence length="775" mass="84118">MKIWAGNPSFQELSRRSGLARSTLADALNPNRLGLPRLEVVAALLSACGVTDREAASWQRTWRAVQEAEDRRRVRNPEPRADDLSAEDPPADEPSHPGSAGPGTTAGLGSVAVPAELPRALADFTGRAGELHSLRDLFAEAGTLGAGGLVVISAMTGAGGVGKTSLALHVAHEVRAWYPDGQLFVNLRGTSRTPLRTGEVLTRFLVSLGVPHEAVPDGEDSKSSLFRSLLATRRMLIVLDDARDAAQVRGLIPGAGPHAVLVTSRSRLPALESTHRVALDVMEQDEARELLGRLVGEERLRAEPDATRDILRSCAGLPLAIRIIAGRLIADPTMGLRTLSGLLADQNRRLDELEIEDQAVRAGFGAGHDLLDADQARVFRLLGLWTGPTVSPVAAAALCGRSLRWTQSVLGQLSSLHLLGATQPECYALHDLLHLFAAERAEQDEPAAERAAAVRRLVTWYHSAATAASRALNPEAQLPPGVDAFEAAELVPVFDTAEAALRWYESERANLLAVVRQAAESGLTSLAWRLAKSLWAFFNLRKYWDDWEETTRLGLAAARAAADLEGEATMLNQLGVLAHDLHRFEDMEANCRAALEIQRRRGDRKAIATALGNLGVAYRKLGRLEEAYENQLQTLAFFVDLGDTYHEGATRLNLVRILQDLDRLDEALEQCLRSLAVFRALGNTYAQGGALNTAAITCLQLGEHRQAIDYATEALAIRTATNDQHGQARSLDILGQTLHELGRDEEARAHWTSSLSLFTELNDPYAATVRARLDS</sequence>
<dbReference type="Proteomes" id="UP001596066">
    <property type="component" value="Unassembled WGS sequence"/>
</dbReference>
<evidence type="ECO:0000256" key="1">
    <source>
        <dbReference type="SAM" id="MobiDB-lite"/>
    </source>
</evidence>
<accession>A0ABW0VA13</accession>
<dbReference type="InterPro" id="IPR011990">
    <property type="entry name" value="TPR-like_helical_dom_sf"/>
</dbReference>
<gene>
    <name evidence="3" type="ORF">ACFPZF_13655</name>
</gene>
<evidence type="ECO:0000259" key="2">
    <source>
        <dbReference type="Pfam" id="PF00931"/>
    </source>
</evidence>
<keyword evidence="4" id="KW-1185">Reference proteome</keyword>
<keyword evidence="3" id="KW-0067">ATP-binding</keyword>
<dbReference type="Gene3D" id="1.25.40.10">
    <property type="entry name" value="Tetratricopeptide repeat domain"/>
    <property type="match status" value="2"/>
</dbReference>
<comment type="caution">
    <text evidence="3">The sequence shown here is derived from an EMBL/GenBank/DDBJ whole genome shotgun (WGS) entry which is preliminary data.</text>
</comment>
<dbReference type="Gene3D" id="3.40.50.300">
    <property type="entry name" value="P-loop containing nucleotide triphosphate hydrolases"/>
    <property type="match status" value="1"/>
</dbReference>
<feature type="domain" description="NB-ARC" evidence="2">
    <location>
        <begin position="152"/>
        <end position="299"/>
    </location>
</feature>
<dbReference type="SUPFAM" id="SSF48452">
    <property type="entry name" value="TPR-like"/>
    <property type="match status" value="1"/>
</dbReference>
<name>A0ABW0VA13_9ACTN</name>
<keyword evidence="3" id="KW-0547">Nucleotide-binding</keyword>
<dbReference type="Pfam" id="PF00931">
    <property type="entry name" value="NB-ARC"/>
    <property type="match status" value="1"/>
</dbReference>
<dbReference type="PANTHER" id="PTHR47691:SF3">
    <property type="entry name" value="HTH-TYPE TRANSCRIPTIONAL REGULATOR RV0890C-RELATED"/>
    <property type="match status" value="1"/>
</dbReference>
<dbReference type="SMART" id="SM00028">
    <property type="entry name" value="TPR"/>
    <property type="match status" value="5"/>
</dbReference>
<dbReference type="Pfam" id="PF13424">
    <property type="entry name" value="TPR_12"/>
    <property type="match status" value="2"/>
</dbReference>
<dbReference type="RefSeq" id="WP_346140708.1">
    <property type="nucleotide sequence ID" value="NZ_BAAAUA010000002.1"/>
</dbReference>
<evidence type="ECO:0000313" key="4">
    <source>
        <dbReference type="Proteomes" id="UP001596066"/>
    </source>
</evidence>
<dbReference type="InterPro" id="IPR027417">
    <property type="entry name" value="P-loop_NTPase"/>
</dbReference>